<keyword evidence="2" id="KW-1185">Reference proteome</keyword>
<evidence type="ECO:0000313" key="2">
    <source>
        <dbReference type="Proteomes" id="UP000599437"/>
    </source>
</evidence>
<accession>A0ABQ3DNP5</accession>
<dbReference type="Proteomes" id="UP000599437">
    <property type="component" value="Unassembled WGS sequence"/>
</dbReference>
<dbReference type="EMBL" id="BMVO01000008">
    <property type="protein sequence ID" value="GHB05942.1"/>
    <property type="molecule type" value="Genomic_DNA"/>
</dbReference>
<organism evidence="1 2">
    <name type="scientific">Streptomyces chryseus</name>
    <dbReference type="NCBI Taxonomy" id="68186"/>
    <lineage>
        <taxon>Bacteria</taxon>
        <taxon>Bacillati</taxon>
        <taxon>Actinomycetota</taxon>
        <taxon>Actinomycetes</taxon>
        <taxon>Kitasatosporales</taxon>
        <taxon>Streptomycetaceae</taxon>
        <taxon>Streptomyces</taxon>
    </lineage>
</organism>
<sequence length="65" mass="7239">MPLRRDRLRRDLPNPGQVIIPTWRSRPTGRCDRVPGAVPQYRRRPLALVTPGAAGAGRTLSPGER</sequence>
<protein>
    <submittedName>
        <fullName evidence="1">Uncharacterized protein</fullName>
    </submittedName>
</protein>
<name>A0ABQ3DNP5_9ACTN</name>
<gene>
    <name evidence="1" type="ORF">GCM10010346_31420</name>
</gene>
<evidence type="ECO:0000313" key="1">
    <source>
        <dbReference type="EMBL" id="GHB05942.1"/>
    </source>
</evidence>
<comment type="caution">
    <text evidence="1">The sequence shown here is derived from an EMBL/GenBank/DDBJ whole genome shotgun (WGS) entry which is preliminary data.</text>
</comment>
<proteinExistence type="predicted"/>
<reference evidence="2" key="1">
    <citation type="journal article" date="2019" name="Int. J. Syst. Evol. Microbiol.">
        <title>The Global Catalogue of Microorganisms (GCM) 10K type strain sequencing project: providing services to taxonomists for standard genome sequencing and annotation.</title>
        <authorList>
            <consortium name="The Broad Institute Genomics Platform"/>
            <consortium name="The Broad Institute Genome Sequencing Center for Infectious Disease"/>
            <person name="Wu L."/>
            <person name="Ma J."/>
        </authorList>
    </citation>
    <scope>NUCLEOTIDE SEQUENCE [LARGE SCALE GENOMIC DNA]</scope>
    <source>
        <strain evidence="2">JCM 4737</strain>
    </source>
</reference>